<keyword evidence="1" id="KW-1133">Transmembrane helix</keyword>
<gene>
    <name evidence="2" type="ORF">BSAL_49940</name>
</gene>
<reference evidence="3" key="1">
    <citation type="submission" date="2015-09" db="EMBL/GenBank/DDBJ databases">
        <authorList>
            <consortium name="Pathogen Informatics"/>
        </authorList>
    </citation>
    <scope>NUCLEOTIDE SEQUENCE [LARGE SCALE GENOMIC DNA]</scope>
    <source>
        <strain evidence="3">Lake Konstanz</strain>
    </source>
</reference>
<proteinExistence type="predicted"/>
<name>A0A0S4IHA6_BODSA</name>
<organism evidence="2 3">
    <name type="scientific">Bodo saltans</name>
    <name type="common">Flagellated protozoan</name>
    <dbReference type="NCBI Taxonomy" id="75058"/>
    <lineage>
        <taxon>Eukaryota</taxon>
        <taxon>Discoba</taxon>
        <taxon>Euglenozoa</taxon>
        <taxon>Kinetoplastea</taxon>
        <taxon>Metakinetoplastina</taxon>
        <taxon>Eubodonida</taxon>
        <taxon>Bodonidae</taxon>
        <taxon>Bodo</taxon>
    </lineage>
</organism>
<dbReference type="Proteomes" id="UP000051952">
    <property type="component" value="Unassembled WGS sequence"/>
</dbReference>
<accession>A0A0S4IHA6</accession>
<feature type="transmembrane region" description="Helical" evidence="1">
    <location>
        <begin position="86"/>
        <end position="103"/>
    </location>
</feature>
<keyword evidence="1" id="KW-0812">Transmembrane</keyword>
<feature type="transmembrane region" description="Helical" evidence="1">
    <location>
        <begin position="39"/>
        <end position="58"/>
    </location>
</feature>
<evidence type="ECO:0000313" key="2">
    <source>
        <dbReference type="EMBL" id="CUE62185.1"/>
    </source>
</evidence>
<keyword evidence="3" id="KW-1185">Reference proteome</keyword>
<dbReference type="AlphaFoldDB" id="A0A0S4IHA6"/>
<sequence length="116" mass="13054">MKRQHNSLSTPSLHSTLSNTRATHNALSCVAPLLRGDSLAVACPNVSFFCVCVFFLLASRRYSTFCFPLTCPRHFFFSLGELMKRSYVLFRGVLFLLSLLLVMNRKISADTRGVCE</sequence>
<dbReference type="EMBL" id="CYKH01000030">
    <property type="protein sequence ID" value="CUE62185.1"/>
    <property type="molecule type" value="Genomic_DNA"/>
</dbReference>
<evidence type="ECO:0000313" key="3">
    <source>
        <dbReference type="Proteomes" id="UP000051952"/>
    </source>
</evidence>
<evidence type="ECO:0000256" key="1">
    <source>
        <dbReference type="SAM" id="Phobius"/>
    </source>
</evidence>
<keyword evidence="1" id="KW-0472">Membrane</keyword>
<dbReference type="VEuPathDB" id="TriTrypDB:BSAL_49940"/>
<protein>
    <submittedName>
        <fullName evidence="2">Membrane-associated protein, putative</fullName>
    </submittedName>
</protein>